<dbReference type="InterPro" id="IPR049390">
    <property type="entry name" value="FBF1_C"/>
</dbReference>
<organism evidence="4 5">
    <name type="scientific">Neodiprion lecontei</name>
    <name type="common">Redheaded pine sawfly</name>
    <dbReference type="NCBI Taxonomy" id="441921"/>
    <lineage>
        <taxon>Eukaryota</taxon>
        <taxon>Metazoa</taxon>
        <taxon>Ecdysozoa</taxon>
        <taxon>Arthropoda</taxon>
        <taxon>Hexapoda</taxon>
        <taxon>Insecta</taxon>
        <taxon>Pterygota</taxon>
        <taxon>Neoptera</taxon>
        <taxon>Endopterygota</taxon>
        <taxon>Hymenoptera</taxon>
        <taxon>Tenthredinoidea</taxon>
        <taxon>Diprionidae</taxon>
        <taxon>Diprioninae</taxon>
        <taxon>Neodiprion</taxon>
    </lineage>
</organism>
<dbReference type="PANTHER" id="PTHR33689:SF1">
    <property type="entry name" value="FAS-BINDING FACTOR 1"/>
    <property type="match status" value="1"/>
</dbReference>
<feature type="compositionally biased region" description="Polar residues" evidence="2">
    <location>
        <begin position="243"/>
        <end position="260"/>
    </location>
</feature>
<feature type="domain" description="Fas-binding factor 1 C-terminal" evidence="3">
    <location>
        <begin position="483"/>
        <end position="900"/>
    </location>
</feature>
<feature type="coiled-coil region" evidence="1">
    <location>
        <begin position="802"/>
        <end position="843"/>
    </location>
</feature>
<dbReference type="InterPro" id="IPR033561">
    <property type="entry name" value="FBF1"/>
</dbReference>
<feature type="compositionally biased region" description="Acidic residues" evidence="2">
    <location>
        <begin position="51"/>
        <end position="63"/>
    </location>
</feature>
<feature type="region of interest" description="Disordered" evidence="2">
    <location>
        <begin position="328"/>
        <end position="348"/>
    </location>
</feature>
<feature type="region of interest" description="Disordered" evidence="2">
    <location>
        <begin position="51"/>
        <end position="72"/>
    </location>
</feature>
<dbReference type="PANTHER" id="PTHR33689">
    <property type="entry name" value="FAS-BINDING FACTOR 1"/>
    <property type="match status" value="1"/>
</dbReference>
<dbReference type="Proteomes" id="UP000829291">
    <property type="component" value="Chromosome 2"/>
</dbReference>
<sequence length="984" mass="111969">MDALDDLEDDLFGTLLRRKNSSAGPEISKSNTQATSGIKKKVVFHDFNEDDPLGDLLSEEEDSQPNTGANIKGSIMSDLFGIKGNDALESNTHQNKSQPKLISSVDNVVAAADKLSAKSGDQSGPSILTEITQEIRKAIPLPRSNILTNNAVATSTTDRSGKAGDKSKKSYLMEDLFGNREKDKVPLKDTTVAGLDISEIQKKSEQLSKPNSIGYAPTLSAPRESRRSRRSSGGIIDPLGMFSSPTLASETSTVQNTEVTASKLDYPSSSGLKDARTIVGESVKSNPELPSDDLPEWLGGSKKFSKNVTPAITKSGDKTLNTAHALDTSRDQGVENPEDLPAQSSLDHLQNYPGHLSLMTGIQFDQQATMLSLQQQEHELRTAVTLSRQSEQLNKMIESQRGRLNDQEKQFSLLIKRQIDRQELLEAQMKAQQDRINSHLQALLAQPISVPFMPPTIQNNDLNKGSDENKKDQNTLEVIIRKLETEKLDFENIIDKLKDQHSKEIRIIEESYMRQIEIMNQGSVRLEKRLRQDVESAEADYGAKIQKMKEEQESLKIAHGEELENLKMEHIKQIQEIRNQQHRNIQLVQNEYIETIQNISKAKEIEQQTINSATIQTATLSDTLQVMKNTISEIEELKIKLENSMDESNKAKEYILKQHIDEIKDLKEHLKKQHEALEVDRKDLAEALRHLDGGTVRLISEFDRHTEENLEAENRLKSREETLIRDRELLDQHIQWERNHIQVMKETWIREQERQIKQLSEERNSIATERARLETIQRLKFDNDDVTKAELEATLCTARDATNSANRERQKWRERLNELQIEKQKIKEKENALTLRARELEDLTQSALEKREEGLRALKEAHHLDEQHKAYFGQLQMQSEALAQRENKLAAEKLTLARYIRILGLEKIERLALRMNQPEKPEKDTGGSEFHTEQHSQYALQFNNFHDSQIITTHFKDIVDPRLVLLKLGLDNELDVTDDCLGTV</sequence>
<feature type="coiled-coil region" evidence="1">
    <location>
        <begin position="749"/>
        <end position="776"/>
    </location>
</feature>
<name>A0ABM3FD84_NEOLC</name>
<evidence type="ECO:0000313" key="6">
    <source>
        <dbReference type="RefSeq" id="XP_046585977.1"/>
    </source>
</evidence>
<feature type="coiled-coil region" evidence="1">
    <location>
        <begin position="390"/>
        <end position="435"/>
    </location>
</feature>
<keyword evidence="1" id="KW-0175">Coiled coil</keyword>
<protein>
    <submittedName>
        <fullName evidence="5 6">Myosin-7 isoform X1</fullName>
    </submittedName>
</protein>
<evidence type="ECO:0000313" key="4">
    <source>
        <dbReference type="Proteomes" id="UP000829291"/>
    </source>
</evidence>
<proteinExistence type="predicted"/>
<evidence type="ECO:0000256" key="1">
    <source>
        <dbReference type="SAM" id="Coils"/>
    </source>
</evidence>
<evidence type="ECO:0000259" key="3">
    <source>
        <dbReference type="Pfam" id="PF21007"/>
    </source>
</evidence>
<reference evidence="5 6" key="1">
    <citation type="submission" date="2025-05" db="UniProtKB">
        <authorList>
            <consortium name="RefSeq"/>
        </authorList>
    </citation>
    <scope>IDENTIFICATION</scope>
    <source>
        <tissue evidence="5 6">Thorax and Abdomen</tissue>
    </source>
</reference>
<keyword evidence="4" id="KW-1185">Reference proteome</keyword>
<dbReference type="GeneID" id="107217782"/>
<feature type="coiled-coil region" evidence="1">
    <location>
        <begin position="549"/>
        <end position="591"/>
    </location>
</feature>
<feature type="coiled-coil region" evidence="1">
    <location>
        <begin position="624"/>
        <end position="722"/>
    </location>
</feature>
<dbReference type="RefSeq" id="XP_046585977.1">
    <property type="nucleotide sequence ID" value="XM_046730021.1"/>
</dbReference>
<evidence type="ECO:0000313" key="5">
    <source>
        <dbReference type="RefSeq" id="XP_046585976.1"/>
    </source>
</evidence>
<gene>
    <name evidence="5 6" type="primary">LOC107217782</name>
</gene>
<evidence type="ECO:0000256" key="2">
    <source>
        <dbReference type="SAM" id="MobiDB-lite"/>
    </source>
</evidence>
<dbReference type="RefSeq" id="XP_046585976.1">
    <property type="nucleotide sequence ID" value="XM_046730020.1"/>
</dbReference>
<accession>A0ABM3FD84</accession>
<dbReference type="Pfam" id="PF21007">
    <property type="entry name" value="FBF1"/>
    <property type="match status" value="1"/>
</dbReference>
<feature type="region of interest" description="Disordered" evidence="2">
    <location>
        <begin position="203"/>
        <end position="303"/>
    </location>
</feature>